<gene>
    <name evidence="4" type="ORF">FB476_2439</name>
</gene>
<dbReference type="Pfam" id="PF04294">
    <property type="entry name" value="VanW"/>
    <property type="match status" value="1"/>
</dbReference>
<keyword evidence="2" id="KW-1133">Transmembrane helix</keyword>
<dbReference type="Proteomes" id="UP000315133">
    <property type="component" value="Unassembled WGS sequence"/>
</dbReference>
<sequence length="592" mass="63357">MGEGDAMRDGLREERTSGPGREWLSIVLRLLAAVLVLGGLYVGAAFYFKDRPPAGVTVDGIEIGSLTRDQARAHLEDELAPRLQEPVTVAVPSGEGDPEQLSLVPADSGLGFDLDATLKDAVGLSFDPRTLWAHVSGADRELELVGTVDREALTSAVQALAEDFDADAVEGEVTLTDTGVEVVDSGDGRTLDVPATVEAVAEGWPDRTSVEGASSSVSPVLAQAELDRFRTEEVEPALSAPVRVTAKRGDSRLTAEIAPREIADMLTVERSEDQASLSLVLDEEAMLARVRQDLGQLERGPRDATVALEGSQVVVVPARTGFSLDVEDLPDAFRTAMRASGAERTISVALEEIQPEIPTSASDAWRFTVMSHFESEFPTGPANEARTANLAAGVRHVNGTVVMPGEQFSLSRALGDISPAGGYVEAPIIQDGRLVMGLGGGLSQVSTVVFNASWLAGVQLDAHTPHSFYIARYPAGREATLAVPVIDNTWTNDTSNPIVVRSWISGNRIVMEFLGQRQYDVQTVDGPWRDRKTGEKRTDDSPNCVPQSPAEGFSITTTRILSRGGSEVKRDTFNTTYVPADEIVCTNPQAGR</sequence>
<evidence type="ECO:0000313" key="4">
    <source>
        <dbReference type="EMBL" id="TQM97526.1"/>
    </source>
</evidence>
<keyword evidence="5" id="KW-1185">Reference proteome</keyword>
<dbReference type="InterPro" id="IPR022029">
    <property type="entry name" value="YoaR-like_PG-bd"/>
</dbReference>
<accession>A0A543KR17</accession>
<dbReference type="RefSeq" id="WP_141819149.1">
    <property type="nucleotide sequence ID" value="NZ_BAAAIL010000002.1"/>
</dbReference>
<dbReference type="Pfam" id="PF12229">
    <property type="entry name" value="PG_binding_4"/>
    <property type="match status" value="2"/>
</dbReference>
<comment type="caution">
    <text evidence="4">The sequence shown here is derived from an EMBL/GenBank/DDBJ whole genome shotgun (WGS) entry which is preliminary data.</text>
</comment>
<reference evidence="4 5" key="1">
    <citation type="submission" date="2019-06" db="EMBL/GenBank/DDBJ databases">
        <title>Sequencing the genomes of 1000 actinobacteria strains.</title>
        <authorList>
            <person name="Klenk H.-P."/>
        </authorList>
    </citation>
    <scope>NUCLEOTIDE SEQUENCE [LARGE SCALE GENOMIC DNA]</scope>
    <source>
        <strain evidence="4 5">DSM 12362</strain>
    </source>
</reference>
<evidence type="ECO:0000256" key="2">
    <source>
        <dbReference type="SAM" id="Phobius"/>
    </source>
</evidence>
<evidence type="ECO:0000259" key="3">
    <source>
        <dbReference type="Pfam" id="PF12229"/>
    </source>
</evidence>
<feature type="domain" description="YoaR-like putative peptidoglycan binding" evidence="3">
    <location>
        <begin position="106"/>
        <end position="203"/>
    </location>
</feature>
<organism evidence="4 5">
    <name type="scientific">Ornithinimicrobium humiphilum</name>
    <dbReference type="NCBI Taxonomy" id="125288"/>
    <lineage>
        <taxon>Bacteria</taxon>
        <taxon>Bacillati</taxon>
        <taxon>Actinomycetota</taxon>
        <taxon>Actinomycetes</taxon>
        <taxon>Micrococcales</taxon>
        <taxon>Ornithinimicrobiaceae</taxon>
        <taxon>Ornithinimicrobium</taxon>
    </lineage>
</organism>
<feature type="domain" description="YoaR-like putative peptidoglycan binding" evidence="3">
    <location>
        <begin position="272"/>
        <end position="340"/>
    </location>
</feature>
<name>A0A543KR17_9MICO</name>
<dbReference type="EMBL" id="VFPU01000001">
    <property type="protein sequence ID" value="TQM97526.1"/>
    <property type="molecule type" value="Genomic_DNA"/>
</dbReference>
<keyword evidence="2" id="KW-0472">Membrane</keyword>
<dbReference type="OrthoDB" id="9813301at2"/>
<evidence type="ECO:0000256" key="1">
    <source>
        <dbReference type="SAM" id="MobiDB-lite"/>
    </source>
</evidence>
<proteinExistence type="predicted"/>
<dbReference type="PANTHER" id="PTHR35788:SF1">
    <property type="entry name" value="EXPORTED PROTEIN"/>
    <property type="match status" value="1"/>
</dbReference>
<dbReference type="AlphaFoldDB" id="A0A543KR17"/>
<keyword evidence="2" id="KW-0812">Transmembrane</keyword>
<feature type="transmembrane region" description="Helical" evidence="2">
    <location>
        <begin position="26"/>
        <end position="48"/>
    </location>
</feature>
<dbReference type="InterPro" id="IPR052913">
    <property type="entry name" value="Glycopeptide_resist_protein"/>
</dbReference>
<feature type="region of interest" description="Disordered" evidence="1">
    <location>
        <begin position="525"/>
        <end position="550"/>
    </location>
</feature>
<feature type="compositionally biased region" description="Basic and acidic residues" evidence="1">
    <location>
        <begin position="527"/>
        <end position="540"/>
    </location>
</feature>
<dbReference type="InterPro" id="IPR007391">
    <property type="entry name" value="Vancomycin_resist_VanW"/>
</dbReference>
<dbReference type="PANTHER" id="PTHR35788">
    <property type="entry name" value="EXPORTED PROTEIN-RELATED"/>
    <property type="match status" value="1"/>
</dbReference>
<protein>
    <submittedName>
        <fullName evidence="4">Vancomycin resistance protein YoaR</fullName>
    </submittedName>
</protein>
<evidence type="ECO:0000313" key="5">
    <source>
        <dbReference type="Proteomes" id="UP000315133"/>
    </source>
</evidence>